<keyword evidence="2" id="KW-1133">Transmembrane helix</keyword>
<feature type="compositionally biased region" description="Polar residues" evidence="1">
    <location>
        <begin position="164"/>
        <end position="174"/>
    </location>
</feature>
<evidence type="ECO:0000313" key="4">
    <source>
        <dbReference type="Proteomes" id="UP000605986"/>
    </source>
</evidence>
<organism evidence="3 4">
    <name type="scientific">Fusarium austroafricanum</name>
    <dbReference type="NCBI Taxonomy" id="2364996"/>
    <lineage>
        <taxon>Eukaryota</taxon>
        <taxon>Fungi</taxon>
        <taxon>Dikarya</taxon>
        <taxon>Ascomycota</taxon>
        <taxon>Pezizomycotina</taxon>
        <taxon>Sordariomycetes</taxon>
        <taxon>Hypocreomycetidae</taxon>
        <taxon>Hypocreales</taxon>
        <taxon>Nectriaceae</taxon>
        <taxon>Fusarium</taxon>
        <taxon>Fusarium concolor species complex</taxon>
    </lineage>
</organism>
<sequence length="272" mass="31065">MSYHSGPRHYHEPLPLRARLIYRPPFFSQCRRKKRPQPFDLGLNSNFAIFGTPASPLSPVTSLEPFYKALDEFEAMMAENERRRGDQTPVQSFLEVRKWLTPPSSPHIDRFAVNILEPPNRIISPCRCPKCETAASGYNESPTYLTPREYSPISQHTPVAFTPRSPTIGGSNSSDIWRPVVRHISTCRDDPGSDDPYSDRPYRDSPGLNERPVYGSLEEELRDSIEEDVAQPASSEFWDDVTFFMASLAICVALVFLVEYLLFILYLVHHSR</sequence>
<protein>
    <submittedName>
        <fullName evidence="3">Uncharacterized protein</fullName>
    </submittedName>
</protein>
<proteinExistence type="predicted"/>
<evidence type="ECO:0000313" key="3">
    <source>
        <dbReference type="EMBL" id="KAF4450086.1"/>
    </source>
</evidence>
<name>A0A8H4KHW1_9HYPO</name>
<feature type="transmembrane region" description="Helical" evidence="2">
    <location>
        <begin position="243"/>
        <end position="268"/>
    </location>
</feature>
<accession>A0A8H4KHW1</accession>
<keyword evidence="4" id="KW-1185">Reference proteome</keyword>
<feature type="region of interest" description="Disordered" evidence="1">
    <location>
        <begin position="186"/>
        <end position="212"/>
    </location>
</feature>
<dbReference type="OrthoDB" id="5040980at2759"/>
<feature type="compositionally biased region" description="Basic and acidic residues" evidence="1">
    <location>
        <begin position="186"/>
        <end position="203"/>
    </location>
</feature>
<gene>
    <name evidence="3" type="ORF">F53441_6730</name>
</gene>
<feature type="region of interest" description="Disordered" evidence="1">
    <location>
        <begin position="155"/>
        <end position="174"/>
    </location>
</feature>
<dbReference type="EMBL" id="JAADJG010000259">
    <property type="protein sequence ID" value="KAF4450086.1"/>
    <property type="molecule type" value="Genomic_DNA"/>
</dbReference>
<reference evidence="3" key="1">
    <citation type="submission" date="2020-01" db="EMBL/GenBank/DDBJ databases">
        <title>Identification and distribution of gene clusters putatively required for synthesis of sphingolipid metabolism inhibitors in phylogenetically diverse species of the filamentous fungus Fusarium.</title>
        <authorList>
            <person name="Kim H.-S."/>
            <person name="Busman M."/>
            <person name="Brown D.W."/>
            <person name="Divon H."/>
            <person name="Uhlig S."/>
            <person name="Proctor R.H."/>
        </authorList>
    </citation>
    <scope>NUCLEOTIDE SEQUENCE</scope>
    <source>
        <strain evidence="3">NRRL 53441</strain>
    </source>
</reference>
<evidence type="ECO:0000256" key="2">
    <source>
        <dbReference type="SAM" id="Phobius"/>
    </source>
</evidence>
<comment type="caution">
    <text evidence="3">The sequence shown here is derived from an EMBL/GenBank/DDBJ whole genome shotgun (WGS) entry which is preliminary data.</text>
</comment>
<dbReference type="Proteomes" id="UP000605986">
    <property type="component" value="Unassembled WGS sequence"/>
</dbReference>
<evidence type="ECO:0000256" key="1">
    <source>
        <dbReference type="SAM" id="MobiDB-lite"/>
    </source>
</evidence>
<dbReference type="AlphaFoldDB" id="A0A8H4KHW1"/>
<keyword evidence="2" id="KW-0812">Transmembrane</keyword>
<keyword evidence="2" id="KW-0472">Membrane</keyword>